<dbReference type="NCBIfam" id="TIGR00152">
    <property type="entry name" value="dephospho-CoA kinase"/>
    <property type="match status" value="1"/>
</dbReference>
<dbReference type="UniPathway" id="UPA00241">
    <property type="reaction ID" value="UER00356"/>
</dbReference>
<dbReference type="CDD" id="cd02022">
    <property type="entry name" value="DPCK"/>
    <property type="match status" value="1"/>
</dbReference>
<evidence type="ECO:0000256" key="2">
    <source>
        <dbReference type="ARBA" id="ARBA00022840"/>
    </source>
</evidence>
<comment type="caution">
    <text evidence="5">The sequence shown here is derived from an EMBL/GenBank/DDBJ whole genome shotgun (WGS) entry which is preliminary data.</text>
</comment>
<dbReference type="PROSITE" id="PS51219">
    <property type="entry name" value="DPCK"/>
    <property type="match status" value="1"/>
</dbReference>
<dbReference type="GO" id="GO:0004140">
    <property type="term" value="F:dephospho-CoA kinase activity"/>
    <property type="evidence" value="ECO:0007669"/>
    <property type="project" value="UniProtKB-UniRule"/>
</dbReference>
<keyword evidence="3" id="KW-0173">Coenzyme A biosynthesis</keyword>
<dbReference type="Gene3D" id="3.40.50.300">
    <property type="entry name" value="P-loop containing nucleotide triphosphate hydrolases"/>
    <property type="match status" value="1"/>
</dbReference>
<dbReference type="AlphaFoldDB" id="A0A3P1SH21"/>
<dbReference type="InterPro" id="IPR027417">
    <property type="entry name" value="P-loop_NTPase"/>
</dbReference>
<protein>
    <recommendedName>
        <fullName evidence="3 4">Dephospho-CoA kinase</fullName>
        <ecNumber evidence="3 4">2.7.1.24</ecNumber>
    </recommendedName>
    <alternativeName>
        <fullName evidence="3">Dephosphocoenzyme A kinase</fullName>
    </alternativeName>
</protein>
<dbReference type="GO" id="GO:0005524">
    <property type="term" value="F:ATP binding"/>
    <property type="evidence" value="ECO:0007669"/>
    <property type="project" value="UniProtKB-UniRule"/>
</dbReference>
<evidence type="ECO:0000256" key="4">
    <source>
        <dbReference type="NCBIfam" id="TIGR00152"/>
    </source>
</evidence>
<keyword evidence="3 5" id="KW-0808">Transferase</keyword>
<keyword evidence="3 5" id="KW-0418">Kinase</keyword>
<comment type="subcellular location">
    <subcellularLocation>
        <location evidence="3">Cytoplasm</location>
    </subcellularLocation>
</comment>
<dbReference type="PANTHER" id="PTHR10695:SF46">
    <property type="entry name" value="BIFUNCTIONAL COENZYME A SYNTHASE-RELATED"/>
    <property type="match status" value="1"/>
</dbReference>
<dbReference type="HAMAP" id="MF_00376">
    <property type="entry name" value="Dephospho_CoA_kinase"/>
    <property type="match status" value="1"/>
</dbReference>
<dbReference type="GO" id="GO:0005737">
    <property type="term" value="C:cytoplasm"/>
    <property type="evidence" value="ECO:0007669"/>
    <property type="project" value="UniProtKB-SubCell"/>
</dbReference>
<keyword evidence="3" id="KW-0963">Cytoplasm</keyword>
<keyword evidence="6" id="KW-1185">Reference proteome</keyword>
<dbReference type="EC" id="2.7.1.24" evidence="3 4"/>
<dbReference type="EMBL" id="RQZF01000001">
    <property type="protein sequence ID" value="RRC96219.1"/>
    <property type="molecule type" value="Genomic_DNA"/>
</dbReference>
<comment type="catalytic activity">
    <reaction evidence="3">
        <text>3'-dephospho-CoA + ATP = ADP + CoA + H(+)</text>
        <dbReference type="Rhea" id="RHEA:18245"/>
        <dbReference type="ChEBI" id="CHEBI:15378"/>
        <dbReference type="ChEBI" id="CHEBI:30616"/>
        <dbReference type="ChEBI" id="CHEBI:57287"/>
        <dbReference type="ChEBI" id="CHEBI:57328"/>
        <dbReference type="ChEBI" id="CHEBI:456216"/>
        <dbReference type="EC" id="2.7.1.24"/>
    </reaction>
</comment>
<evidence type="ECO:0000256" key="1">
    <source>
        <dbReference type="ARBA" id="ARBA00022741"/>
    </source>
</evidence>
<keyword evidence="1 3" id="KW-0547">Nucleotide-binding</keyword>
<evidence type="ECO:0000256" key="3">
    <source>
        <dbReference type="HAMAP-Rule" id="MF_00376"/>
    </source>
</evidence>
<evidence type="ECO:0000313" key="6">
    <source>
        <dbReference type="Proteomes" id="UP000280444"/>
    </source>
</evidence>
<dbReference type="InterPro" id="IPR001977">
    <property type="entry name" value="Depp_CoAkinase"/>
</dbReference>
<name>A0A3P1SH21_9ACTO</name>
<dbReference type="RefSeq" id="WP_124867585.1">
    <property type="nucleotide sequence ID" value="NZ_RQZF01000001.1"/>
</dbReference>
<evidence type="ECO:0000313" key="5">
    <source>
        <dbReference type="EMBL" id="RRC96219.1"/>
    </source>
</evidence>
<proteinExistence type="inferred from homology"/>
<dbReference type="GO" id="GO:0015937">
    <property type="term" value="P:coenzyme A biosynthetic process"/>
    <property type="evidence" value="ECO:0007669"/>
    <property type="project" value="UniProtKB-UniRule"/>
</dbReference>
<feature type="binding site" evidence="3">
    <location>
        <begin position="37"/>
        <end position="42"/>
    </location>
    <ligand>
        <name>ATP</name>
        <dbReference type="ChEBI" id="CHEBI:30616"/>
    </ligand>
</feature>
<keyword evidence="2 3" id="KW-0067">ATP-binding</keyword>
<reference evidence="5 6" key="1">
    <citation type="submission" date="2018-11" db="EMBL/GenBank/DDBJ databases">
        <title>Genomes From Bacteria Associated with the Canine Oral Cavity: a Test Case for Automated Genome-Based Taxonomic Assignment.</title>
        <authorList>
            <person name="Coil D.A."/>
            <person name="Jospin G."/>
            <person name="Darling A.E."/>
            <person name="Wallis C."/>
            <person name="Davis I.J."/>
            <person name="Harris S."/>
            <person name="Eisen J.A."/>
            <person name="Holcombe L.J."/>
            <person name="O'Flynn C."/>
        </authorList>
    </citation>
    <scope>NUCLEOTIDE SEQUENCE [LARGE SCALE GENOMIC DNA]</scope>
    <source>
        <strain evidence="5 6">OH770</strain>
    </source>
</reference>
<sequence length="224" mass="23782">MVVSSPLHVGGASAHLLRPWANSSSRPLIVAISGGIGSGKTTFARALAPFAAAYADADQLARDVVMPGTPGLMALVERFGSKILNEDGTLNRQQLAGLIFGDSALRAEVEQIMHPLIAQEARALLSTAPAEGMAVYDVPLIRNAEEAAPFDVVIMVGAPLEEKLTRLVSRGLSPDDAQQRIAAQIDDATRREYASVWVDNTGTQSDLEGLAEVVVKTWLLPTVM</sequence>
<dbReference type="SUPFAM" id="SSF52540">
    <property type="entry name" value="P-loop containing nucleoside triphosphate hydrolases"/>
    <property type="match status" value="1"/>
</dbReference>
<gene>
    <name evidence="3" type="primary">coaE</name>
    <name evidence="5" type="ORF">EII11_00680</name>
</gene>
<comment type="function">
    <text evidence="3">Catalyzes the phosphorylation of the 3'-hydroxyl group of dephosphocoenzyme A to form coenzyme A.</text>
</comment>
<accession>A0A3P1SH21</accession>
<dbReference type="OrthoDB" id="9812943at2"/>
<comment type="similarity">
    <text evidence="3">Belongs to the CoaE family.</text>
</comment>
<dbReference type="Proteomes" id="UP000280444">
    <property type="component" value="Unassembled WGS sequence"/>
</dbReference>
<organism evidence="5 6">
    <name type="scientific">Schaalia canis</name>
    <dbReference type="NCBI Taxonomy" id="100469"/>
    <lineage>
        <taxon>Bacteria</taxon>
        <taxon>Bacillati</taxon>
        <taxon>Actinomycetota</taxon>
        <taxon>Actinomycetes</taxon>
        <taxon>Actinomycetales</taxon>
        <taxon>Actinomycetaceae</taxon>
        <taxon>Schaalia</taxon>
    </lineage>
</organism>
<dbReference type="Pfam" id="PF01121">
    <property type="entry name" value="CoaE"/>
    <property type="match status" value="1"/>
</dbReference>
<dbReference type="PANTHER" id="PTHR10695">
    <property type="entry name" value="DEPHOSPHO-COA KINASE-RELATED"/>
    <property type="match status" value="1"/>
</dbReference>
<comment type="pathway">
    <text evidence="3">Cofactor biosynthesis; coenzyme A biosynthesis; CoA from (R)-pantothenate: step 5/5.</text>
</comment>